<dbReference type="Gene3D" id="3.40.50.300">
    <property type="entry name" value="P-loop containing nucleotide triphosphate hydrolases"/>
    <property type="match status" value="2"/>
</dbReference>
<accession>A0ABZ2KTW2</accession>
<dbReference type="InterPro" id="IPR017871">
    <property type="entry name" value="ABC_transporter-like_CS"/>
</dbReference>
<feature type="domain" description="ABC transporter" evidence="4">
    <location>
        <begin position="319"/>
        <end position="549"/>
    </location>
</feature>
<evidence type="ECO:0000256" key="1">
    <source>
        <dbReference type="ARBA" id="ARBA00022741"/>
    </source>
</evidence>
<feature type="domain" description="ABC transporter" evidence="4">
    <location>
        <begin position="2"/>
        <end position="252"/>
    </location>
</feature>
<proteinExistence type="predicted"/>
<dbReference type="CDD" id="cd03221">
    <property type="entry name" value="ABCF_EF-3"/>
    <property type="match status" value="2"/>
</dbReference>
<evidence type="ECO:0000313" key="5">
    <source>
        <dbReference type="EMBL" id="WXA99741.1"/>
    </source>
</evidence>
<dbReference type="PANTHER" id="PTHR42855:SF2">
    <property type="entry name" value="DRUG RESISTANCE ABC TRANSPORTER,ATP-BINDING PROTEIN"/>
    <property type="match status" value="1"/>
</dbReference>
<organism evidence="5 6">
    <name type="scientific">Pendulispora brunnea</name>
    <dbReference type="NCBI Taxonomy" id="2905690"/>
    <lineage>
        <taxon>Bacteria</taxon>
        <taxon>Pseudomonadati</taxon>
        <taxon>Myxococcota</taxon>
        <taxon>Myxococcia</taxon>
        <taxon>Myxococcales</taxon>
        <taxon>Sorangiineae</taxon>
        <taxon>Pendulisporaceae</taxon>
        <taxon>Pendulispora</taxon>
    </lineage>
</organism>
<dbReference type="GO" id="GO:0005524">
    <property type="term" value="F:ATP binding"/>
    <property type="evidence" value="ECO:0007669"/>
    <property type="project" value="UniProtKB-KW"/>
</dbReference>
<protein>
    <submittedName>
        <fullName evidence="5">ATP-binding cassette domain-containing protein</fullName>
    </submittedName>
</protein>
<name>A0ABZ2KTW2_9BACT</name>
<keyword evidence="2 5" id="KW-0067">ATP-binding</keyword>
<keyword evidence="6" id="KW-1185">Reference proteome</keyword>
<dbReference type="InterPro" id="IPR003439">
    <property type="entry name" value="ABC_transporter-like_ATP-bd"/>
</dbReference>
<gene>
    <name evidence="5" type="ORF">LZC95_23360</name>
</gene>
<evidence type="ECO:0000313" key="6">
    <source>
        <dbReference type="Proteomes" id="UP001379533"/>
    </source>
</evidence>
<evidence type="ECO:0000256" key="3">
    <source>
        <dbReference type="SAM" id="Coils"/>
    </source>
</evidence>
<dbReference type="InterPro" id="IPR027417">
    <property type="entry name" value="P-loop_NTPase"/>
</dbReference>
<keyword evidence="1" id="KW-0547">Nucleotide-binding</keyword>
<keyword evidence="3" id="KW-0175">Coiled coil</keyword>
<dbReference type="Pfam" id="PF12848">
    <property type="entry name" value="ABC_tran_Xtn"/>
    <property type="match status" value="1"/>
</dbReference>
<feature type="coiled-coil region" evidence="3">
    <location>
        <begin position="240"/>
        <end position="267"/>
    </location>
</feature>
<dbReference type="PROSITE" id="PS00211">
    <property type="entry name" value="ABC_TRANSPORTER_1"/>
    <property type="match status" value="1"/>
</dbReference>
<dbReference type="InterPro" id="IPR003593">
    <property type="entry name" value="AAA+_ATPase"/>
</dbReference>
<dbReference type="SMART" id="SM00382">
    <property type="entry name" value="AAA"/>
    <property type="match status" value="2"/>
</dbReference>
<dbReference type="RefSeq" id="WP_394850383.1">
    <property type="nucleotide sequence ID" value="NZ_CP089982.1"/>
</dbReference>
<dbReference type="InterPro" id="IPR051309">
    <property type="entry name" value="ABCF_ATPase"/>
</dbReference>
<dbReference type="Pfam" id="PF00005">
    <property type="entry name" value="ABC_tran"/>
    <property type="match status" value="2"/>
</dbReference>
<dbReference type="EMBL" id="CP089982">
    <property type="protein sequence ID" value="WXA99741.1"/>
    <property type="molecule type" value="Genomic_DNA"/>
</dbReference>
<dbReference type="SUPFAM" id="SSF52540">
    <property type="entry name" value="P-loop containing nucleoside triphosphate hydrolases"/>
    <property type="match status" value="2"/>
</dbReference>
<evidence type="ECO:0000259" key="4">
    <source>
        <dbReference type="PROSITE" id="PS50893"/>
    </source>
</evidence>
<sequence>MILLENLTKRFGPKILFENVSMQFDPGKRYGLVGANGAGKSTLLKMLAGDEESDMGSISIPSSLRLGVLKQNHFAYDKERILDAVLMGNKALWDAMTEKDTLLAGEVTDEIGIRLGELEGIIAEENGYVAESEAAELLVGLGIPTHKHTDPMSTLAAGYKLRVLLAQVLFLHPDVLLLDEPTNHLDLDSIRWLEQFLVDYKGTLVIVSHDRHFLNAVATHMADIDYQTITVYTGNYTDFVEEKYENRQRAQAQNAAAKKKIAELQQFVDRFGSHASKSKQAQSRVKQIEKLEVKELKRSSLVRPFVRFELDKPSGRDVLRVNDVDKAFGPEKKIFKGLSLNLNRGDKMAVIGPNGIGKSTLLKLIVGAYGGLDADTKKDILKPDTGEIRWGHETSVGYFAQDHHEALGETAKGLTAYEWLYSFDKTATQEQIRSILGRLLFSGEAALKKIEALSGGESARLLLAKLLLQKHNVLVLDEPTNHLDIESIEGLLDGLKPFPGTVVVVSHDRHFVAELTNRVLELQPGEGGTGEKREAAKVVEFGGTYDEYLEREGRDYLRK</sequence>
<evidence type="ECO:0000256" key="2">
    <source>
        <dbReference type="ARBA" id="ARBA00022840"/>
    </source>
</evidence>
<dbReference type="Proteomes" id="UP001379533">
    <property type="component" value="Chromosome"/>
</dbReference>
<dbReference type="InterPro" id="IPR032781">
    <property type="entry name" value="ABC_tran_Xtn"/>
</dbReference>
<reference evidence="5 6" key="1">
    <citation type="submission" date="2021-12" db="EMBL/GenBank/DDBJ databases">
        <title>Discovery of the Pendulisporaceae a myxobacterial family with distinct sporulation behavior and unique specialized metabolism.</title>
        <authorList>
            <person name="Garcia R."/>
            <person name="Popoff A."/>
            <person name="Bader C.D."/>
            <person name="Loehr J."/>
            <person name="Walesch S."/>
            <person name="Walt C."/>
            <person name="Boldt J."/>
            <person name="Bunk B."/>
            <person name="Haeckl F.J.F.P.J."/>
            <person name="Gunesch A.P."/>
            <person name="Birkelbach J."/>
            <person name="Nuebel U."/>
            <person name="Pietschmann T."/>
            <person name="Bach T."/>
            <person name="Mueller R."/>
        </authorList>
    </citation>
    <scope>NUCLEOTIDE SEQUENCE [LARGE SCALE GENOMIC DNA]</scope>
    <source>
        <strain evidence="5 6">MSr12523</strain>
    </source>
</reference>
<dbReference type="PROSITE" id="PS50893">
    <property type="entry name" value="ABC_TRANSPORTER_2"/>
    <property type="match status" value="2"/>
</dbReference>
<dbReference type="PANTHER" id="PTHR42855">
    <property type="entry name" value="ABC TRANSPORTER ATP-BINDING SUBUNIT"/>
    <property type="match status" value="1"/>
</dbReference>